<organism evidence="20 21">
    <name type="scientific">Albibacterium profundi</name>
    <dbReference type="NCBI Taxonomy" id="3134906"/>
    <lineage>
        <taxon>Bacteria</taxon>
        <taxon>Pseudomonadati</taxon>
        <taxon>Bacteroidota</taxon>
        <taxon>Sphingobacteriia</taxon>
        <taxon>Sphingobacteriales</taxon>
        <taxon>Sphingobacteriaceae</taxon>
        <taxon>Albibacterium</taxon>
    </lineage>
</organism>
<evidence type="ECO:0000256" key="4">
    <source>
        <dbReference type="ARBA" id="ARBA00022490"/>
    </source>
</evidence>
<feature type="domain" description="TRNA-binding" evidence="17">
    <location>
        <begin position="42"/>
        <end position="154"/>
    </location>
</feature>
<evidence type="ECO:0000259" key="18">
    <source>
        <dbReference type="PROSITE" id="PS51447"/>
    </source>
</evidence>
<dbReference type="InterPro" id="IPR036690">
    <property type="entry name" value="Fdx_antiC-bd_sf"/>
</dbReference>
<evidence type="ECO:0000256" key="14">
    <source>
        <dbReference type="ARBA" id="ARBA00049255"/>
    </source>
</evidence>
<evidence type="ECO:0000256" key="2">
    <source>
        <dbReference type="ARBA" id="ARBA00008653"/>
    </source>
</evidence>
<keyword evidence="4 15" id="KW-0963">Cytoplasm</keyword>
<dbReference type="SMART" id="SM00874">
    <property type="entry name" value="B5"/>
    <property type="match status" value="1"/>
</dbReference>
<dbReference type="Pfam" id="PF03483">
    <property type="entry name" value="B3_4"/>
    <property type="match status" value="1"/>
</dbReference>
<comment type="caution">
    <text evidence="20">The sequence shown here is derived from an EMBL/GenBank/DDBJ whole genome shotgun (WGS) entry which is preliminary data.</text>
</comment>
<dbReference type="InterPro" id="IPR005121">
    <property type="entry name" value="Fdx_antiC-bd"/>
</dbReference>
<name>A0ABV5CFH6_9SPHI</name>
<dbReference type="InterPro" id="IPR002547">
    <property type="entry name" value="tRNA-bd_dom"/>
</dbReference>
<dbReference type="Proteomes" id="UP001580928">
    <property type="component" value="Unassembled WGS sequence"/>
</dbReference>
<dbReference type="CDD" id="cd00769">
    <property type="entry name" value="PheRS_beta_core"/>
    <property type="match status" value="1"/>
</dbReference>
<dbReference type="Gene3D" id="3.30.56.10">
    <property type="match status" value="2"/>
</dbReference>
<keyword evidence="6 15" id="KW-0436">Ligase</keyword>
<keyword evidence="11 16" id="KW-0694">RNA-binding</keyword>
<evidence type="ECO:0000256" key="13">
    <source>
        <dbReference type="ARBA" id="ARBA00023146"/>
    </source>
</evidence>
<evidence type="ECO:0000256" key="8">
    <source>
        <dbReference type="ARBA" id="ARBA00022741"/>
    </source>
</evidence>
<dbReference type="Pfam" id="PF01588">
    <property type="entry name" value="tRNA_bind"/>
    <property type="match status" value="1"/>
</dbReference>
<evidence type="ECO:0000256" key="16">
    <source>
        <dbReference type="PROSITE-ProRule" id="PRU00209"/>
    </source>
</evidence>
<accession>A0ABV5CFH6</accession>
<keyword evidence="12 15" id="KW-0648">Protein biosynthesis</keyword>
<dbReference type="NCBIfam" id="NF045760">
    <property type="entry name" value="YtpR"/>
    <property type="match status" value="1"/>
</dbReference>
<evidence type="ECO:0000256" key="11">
    <source>
        <dbReference type="ARBA" id="ARBA00022884"/>
    </source>
</evidence>
<comment type="similarity">
    <text evidence="2 15">Belongs to the phenylalanyl-tRNA synthetase beta subunit family. Type 1 subfamily.</text>
</comment>
<dbReference type="PROSITE" id="PS51447">
    <property type="entry name" value="FDX_ACB"/>
    <property type="match status" value="1"/>
</dbReference>
<feature type="domain" description="B5" evidence="19">
    <location>
        <begin position="406"/>
        <end position="482"/>
    </location>
</feature>
<comment type="catalytic activity">
    <reaction evidence="14 15">
        <text>tRNA(Phe) + L-phenylalanine + ATP = L-phenylalanyl-tRNA(Phe) + AMP + diphosphate + H(+)</text>
        <dbReference type="Rhea" id="RHEA:19413"/>
        <dbReference type="Rhea" id="RHEA-COMP:9668"/>
        <dbReference type="Rhea" id="RHEA-COMP:9699"/>
        <dbReference type="ChEBI" id="CHEBI:15378"/>
        <dbReference type="ChEBI" id="CHEBI:30616"/>
        <dbReference type="ChEBI" id="CHEBI:33019"/>
        <dbReference type="ChEBI" id="CHEBI:58095"/>
        <dbReference type="ChEBI" id="CHEBI:78442"/>
        <dbReference type="ChEBI" id="CHEBI:78531"/>
        <dbReference type="ChEBI" id="CHEBI:456215"/>
        <dbReference type="EC" id="6.1.1.20"/>
    </reaction>
</comment>
<dbReference type="Pfam" id="PF17759">
    <property type="entry name" value="tRNA_synthFbeta"/>
    <property type="match status" value="1"/>
</dbReference>
<evidence type="ECO:0000259" key="17">
    <source>
        <dbReference type="PROSITE" id="PS50886"/>
    </source>
</evidence>
<dbReference type="SUPFAM" id="SSF56037">
    <property type="entry name" value="PheT/TilS domain"/>
    <property type="match status" value="1"/>
</dbReference>
<dbReference type="SUPFAM" id="SSF50249">
    <property type="entry name" value="Nucleic acid-binding proteins"/>
    <property type="match status" value="1"/>
</dbReference>
<keyword evidence="5 16" id="KW-0820">tRNA-binding</keyword>
<keyword evidence="21" id="KW-1185">Reference proteome</keyword>
<dbReference type="SMART" id="SM00873">
    <property type="entry name" value="B3_4"/>
    <property type="match status" value="1"/>
</dbReference>
<dbReference type="InterPro" id="IPR004532">
    <property type="entry name" value="Phe-tRNA-ligase_IIc_bsu_bact"/>
</dbReference>
<proteinExistence type="inferred from homology"/>
<dbReference type="EC" id="6.1.1.20" evidence="15"/>
<reference evidence="20 21" key="1">
    <citation type="submission" date="2024-04" db="EMBL/GenBank/DDBJ databases">
        <title>Albibacterium profundi sp. nov., isolated from sediment of the Challenger Deep of Mariana Trench.</title>
        <authorList>
            <person name="Wang Y."/>
        </authorList>
    </citation>
    <scope>NUCLEOTIDE SEQUENCE [LARGE SCALE GENOMIC DNA]</scope>
    <source>
        <strain evidence="20 21">RHL897</strain>
    </source>
</reference>
<dbReference type="InterPro" id="IPR005146">
    <property type="entry name" value="B3/B4_tRNA-bd"/>
</dbReference>
<evidence type="ECO:0000313" key="20">
    <source>
        <dbReference type="EMBL" id="MFB5946251.1"/>
    </source>
</evidence>
<evidence type="ECO:0000256" key="3">
    <source>
        <dbReference type="ARBA" id="ARBA00011209"/>
    </source>
</evidence>
<evidence type="ECO:0000256" key="12">
    <source>
        <dbReference type="ARBA" id="ARBA00022917"/>
    </source>
</evidence>
<dbReference type="CDD" id="cd02796">
    <property type="entry name" value="tRNA_bind_bactPheRS"/>
    <property type="match status" value="1"/>
</dbReference>
<dbReference type="SUPFAM" id="SSF55681">
    <property type="entry name" value="Class II aaRS and biotin synthetases"/>
    <property type="match status" value="1"/>
</dbReference>
<dbReference type="RefSeq" id="WP_375557778.1">
    <property type="nucleotide sequence ID" value="NZ_JBBVGT010000002.1"/>
</dbReference>
<feature type="binding site" evidence="15">
    <location>
        <position position="460"/>
    </location>
    <ligand>
        <name>Mg(2+)</name>
        <dbReference type="ChEBI" id="CHEBI:18420"/>
        <note>shared with alpha subunit</note>
    </ligand>
</feature>
<dbReference type="SUPFAM" id="SSF46955">
    <property type="entry name" value="Putative DNA-binding domain"/>
    <property type="match status" value="1"/>
</dbReference>
<keyword evidence="10 15" id="KW-0460">Magnesium</keyword>
<keyword evidence="7 15" id="KW-0479">Metal-binding</keyword>
<dbReference type="InterPro" id="IPR033714">
    <property type="entry name" value="tRNA_bind_bactPheRS"/>
</dbReference>
<dbReference type="InterPro" id="IPR045864">
    <property type="entry name" value="aa-tRNA-synth_II/BPL/LPL"/>
</dbReference>
<gene>
    <name evidence="15 20" type="primary">pheT</name>
    <name evidence="20" type="ORF">WKR92_10440</name>
</gene>
<dbReference type="InterPro" id="IPR005147">
    <property type="entry name" value="tRNA_synthase_B5-dom"/>
</dbReference>
<protein>
    <recommendedName>
        <fullName evidence="15">Phenylalanine--tRNA ligase beta subunit</fullName>
        <ecNumber evidence="15">6.1.1.20</ecNumber>
    </recommendedName>
    <alternativeName>
        <fullName evidence="15">Phenylalanyl-tRNA synthetase beta subunit</fullName>
        <shortName evidence="15">PheRS</shortName>
    </alternativeName>
</protein>
<dbReference type="Gene3D" id="3.30.930.10">
    <property type="entry name" value="Bira Bifunctional Protein, Domain 2"/>
    <property type="match status" value="1"/>
</dbReference>
<dbReference type="PANTHER" id="PTHR10947:SF0">
    <property type="entry name" value="PHENYLALANINE--TRNA LIGASE BETA SUBUNIT"/>
    <property type="match status" value="1"/>
</dbReference>
<dbReference type="Gene3D" id="3.50.40.10">
    <property type="entry name" value="Phenylalanyl-trna Synthetase, Chain B, domain 3"/>
    <property type="match status" value="1"/>
</dbReference>
<dbReference type="SMART" id="SM00896">
    <property type="entry name" value="FDX-ACB"/>
    <property type="match status" value="1"/>
</dbReference>
<dbReference type="InterPro" id="IPR041616">
    <property type="entry name" value="PheRS_beta_core"/>
</dbReference>
<evidence type="ECO:0000256" key="6">
    <source>
        <dbReference type="ARBA" id="ARBA00022598"/>
    </source>
</evidence>
<dbReference type="Gene3D" id="2.40.50.140">
    <property type="entry name" value="Nucleic acid-binding proteins"/>
    <property type="match status" value="1"/>
</dbReference>
<evidence type="ECO:0000256" key="15">
    <source>
        <dbReference type="HAMAP-Rule" id="MF_00283"/>
    </source>
</evidence>
<comment type="subcellular location">
    <subcellularLocation>
        <location evidence="1 15">Cytoplasm</location>
    </subcellularLocation>
</comment>
<dbReference type="HAMAP" id="MF_00283">
    <property type="entry name" value="Phe_tRNA_synth_beta1"/>
    <property type="match status" value="1"/>
</dbReference>
<feature type="binding site" evidence="15">
    <location>
        <position position="466"/>
    </location>
    <ligand>
        <name>Mg(2+)</name>
        <dbReference type="ChEBI" id="CHEBI:18420"/>
        <note>shared with alpha subunit</note>
    </ligand>
</feature>
<evidence type="ECO:0000256" key="1">
    <source>
        <dbReference type="ARBA" id="ARBA00004496"/>
    </source>
</evidence>
<feature type="binding site" evidence="15">
    <location>
        <position position="470"/>
    </location>
    <ligand>
        <name>Mg(2+)</name>
        <dbReference type="ChEBI" id="CHEBI:18420"/>
        <note>shared with alpha subunit</note>
    </ligand>
</feature>
<feature type="binding site" evidence="15">
    <location>
        <position position="469"/>
    </location>
    <ligand>
        <name>Mg(2+)</name>
        <dbReference type="ChEBI" id="CHEBI:18420"/>
        <note>shared with alpha subunit</note>
    </ligand>
</feature>
<evidence type="ECO:0000259" key="19">
    <source>
        <dbReference type="PROSITE" id="PS51483"/>
    </source>
</evidence>
<dbReference type="Pfam" id="PF03484">
    <property type="entry name" value="B5"/>
    <property type="match status" value="1"/>
</dbReference>
<dbReference type="EMBL" id="JBBVGT010000002">
    <property type="protein sequence ID" value="MFB5946251.1"/>
    <property type="molecule type" value="Genomic_DNA"/>
</dbReference>
<comment type="cofactor">
    <cofactor evidence="15">
        <name>Mg(2+)</name>
        <dbReference type="ChEBI" id="CHEBI:18420"/>
    </cofactor>
    <text evidence="15">Binds 2 magnesium ions per tetramer.</text>
</comment>
<comment type="subunit">
    <text evidence="3 15">Tetramer of two alpha and two beta subunits.</text>
</comment>
<dbReference type="GO" id="GO:0004826">
    <property type="term" value="F:phenylalanine-tRNA ligase activity"/>
    <property type="evidence" value="ECO:0007669"/>
    <property type="project" value="UniProtKB-EC"/>
</dbReference>
<evidence type="ECO:0000256" key="5">
    <source>
        <dbReference type="ARBA" id="ARBA00022555"/>
    </source>
</evidence>
<dbReference type="InterPro" id="IPR045060">
    <property type="entry name" value="Phe-tRNA-ligase_IIc_bsu"/>
</dbReference>
<evidence type="ECO:0000256" key="9">
    <source>
        <dbReference type="ARBA" id="ARBA00022840"/>
    </source>
</evidence>
<dbReference type="PROSITE" id="PS51483">
    <property type="entry name" value="B5"/>
    <property type="match status" value="1"/>
</dbReference>
<dbReference type="InterPro" id="IPR009061">
    <property type="entry name" value="DNA-bd_dom_put_sf"/>
</dbReference>
<keyword evidence="13 15" id="KW-0030">Aminoacyl-tRNA synthetase</keyword>
<dbReference type="InterPro" id="IPR020825">
    <property type="entry name" value="Phe-tRNA_synthase-like_B3/B4"/>
</dbReference>
<sequence>MRISYNWLKDFLKIDQSPEELSEILTNIGLEVESLEKNQSIPGGLEGLVVAEVLTCEPHPNADKLKVTTVNNGQEVLNVVCGAPNVAKGQKIILAGVGTTIYPTEGDPFKIKKAKIRGEASEGMICAEDEIGLGGSHAGIMVLPEDAVVGTAAKDYFNLQDDYVFEIGLTPNRADAASHIGVARDIVAYLRSELRWPEVAELDGGEPEIKVSVENKDACPRYTSTTIEGVTVGESPQWLKDRLLSIGVRSINSIVDITNYVLHEIGQPLHAFDGDKVLGKHIIVKTLPQGAEFVTLDEVKRKLTDKDLMICDEEKPLCIAGVFGGLSSGVTAETKTVFLESAYFNPVSVRKTAKHHGLKTDASFRFERGTDPDITGFALKRAVKLILEIAGGKVVGGMSDIYPNPIEPYKISISYDRVRNLIGKEIPNEEIKTIIESLDIKVISNTEEGLDLQVPPYRVDVTREVDIIEEVLRIYGYNNIEIKKQIKASLNTSPKPDKDAVQDQISDLLIGNGFHEILNNSLAKAAYAVDTDRAVKILNSLSSDLDTMRQSLLYSGLEVVAHNQKRKYPNLRLFEFGNVYFKAETGYDEHKRLSLLMTGGLSSEQWNHDSNKVSFFDIKGVVDGLLSRLKLENLPLQDSTTAGLAYGLTYHRGPNEFVTFGAVDKKALKLTDVQGDVFYAEFHWDSIIKAIRKNKIVYKEVSKYPSVRRDLAILVDETVSFASLKTLAEKTERKLLKNVNVFDVYKGDKLPEGKKSYAMSFVFQDEEKTLTDKHIDSIIQKFILNFEKELKAEIRK</sequence>
<dbReference type="PROSITE" id="PS50886">
    <property type="entry name" value="TRBD"/>
    <property type="match status" value="1"/>
</dbReference>
<dbReference type="Pfam" id="PF03147">
    <property type="entry name" value="FDX-ACB"/>
    <property type="match status" value="1"/>
</dbReference>
<dbReference type="Gene3D" id="3.30.70.380">
    <property type="entry name" value="Ferrodoxin-fold anticodon-binding domain"/>
    <property type="match status" value="1"/>
</dbReference>
<keyword evidence="9 15" id="KW-0067">ATP-binding</keyword>
<evidence type="ECO:0000313" key="21">
    <source>
        <dbReference type="Proteomes" id="UP001580928"/>
    </source>
</evidence>
<dbReference type="InterPro" id="IPR012340">
    <property type="entry name" value="NA-bd_OB-fold"/>
</dbReference>
<evidence type="ECO:0000256" key="7">
    <source>
        <dbReference type="ARBA" id="ARBA00022723"/>
    </source>
</evidence>
<dbReference type="PANTHER" id="PTHR10947">
    <property type="entry name" value="PHENYLALANYL-TRNA SYNTHETASE BETA CHAIN AND LEUCINE-RICH REPEAT-CONTAINING PROTEIN 47"/>
    <property type="match status" value="1"/>
</dbReference>
<feature type="domain" description="FDX-ACB" evidence="18">
    <location>
        <begin position="702"/>
        <end position="795"/>
    </location>
</feature>
<evidence type="ECO:0000256" key="10">
    <source>
        <dbReference type="ARBA" id="ARBA00022842"/>
    </source>
</evidence>
<dbReference type="NCBIfam" id="TIGR00472">
    <property type="entry name" value="pheT_bact"/>
    <property type="match status" value="1"/>
</dbReference>
<dbReference type="SUPFAM" id="SSF54991">
    <property type="entry name" value="Anticodon-binding domain of PheRS"/>
    <property type="match status" value="1"/>
</dbReference>
<keyword evidence="8 15" id="KW-0547">Nucleotide-binding</keyword>